<sequence length="211" mass="22439">EVEALTAADLVLTVPAALQILGPEVAQQALEFIANGTICTTPVDKILLDGEPSSLAVDAIRHAVEQASWNAQPPAVVAASPSTSRTVAQMLAVIAQRQPVAAVTNLLTEVANAFGETLCTINDDVSIIEASPFRPATASQSPKIGVLREVHPCEGLVIDLPGTSGYRLTTTKKNETTQQTDTVHIGVYLQAPFVNSLYIVNWAFVTFMFLE</sequence>
<dbReference type="Proteomes" id="UP000887565">
    <property type="component" value="Unplaced"/>
</dbReference>
<dbReference type="WBParaSite" id="nRc.2.0.1.t46342-RA">
    <property type="protein sequence ID" value="nRc.2.0.1.t46342-RA"/>
    <property type="gene ID" value="nRc.2.0.1.g46342"/>
</dbReference>
<dbReference type="AlphaFoldDB" id="A0A915L6E6"/>
<protein>
    <submittedName>
        <fullName evidence="2">Uncharacterized protein</fullName>
    </submittedName>
</protein>
<accession>A0A915L6E6</accession>
<keyword evidence="1" id="KW-1185">Reference proteome</keyword>
<reference evidence="2" key="1">
    <citation type="submission" date="2022-11" db="UniProtKB">
        <authorList>
            <consortium name="WormBaseParasite"/>
        </authorList>
    </citation>
    <scope>IDENTIFICATION</scope>
</reference>
<name>A0A915L6E6_ROMCU</name>
<evidence type="ECO:0000313" key="1">
    <source>
        <dbReference type="Proteomes" id="UP000887565"/>
    </source>
</evidence>
<organism evidence="1 2">
    <name type="scientific">Romanomermis culicivorax</name>
    <name type="common">Nematode worm</name>
    <dbReference type="NCBI Taxonomy" id="13658"/>
    <lineage>
        <taxon>Eukaryota</taxon>
        <taxon>Metazoa</taxon>
        <taxon>Ecdysozoa</taxon>
        <taxon>Nematoda</taxon>
        <taxon>Enoplea</taxon>
        <taxon>Dorylaimia</taxon>
        <taxon>Mermithida</taxon>
        <taxon>Mermithoidea</taxon>
        <taxon>Mermithidae</taxon>
        <taxon>Romanomermis</taxon>
    </lineage>
</organism>
<proteinExistence type="predicted"/>
<evidence type="ECO:0000313" key="2">
    <source>
        <dbReference type="WBParaSite" id="nRc.2.0.1.t46342-RA"/>
    </source>
</evidence>